<dbReference type="Pfam" id="PF13241">
    <property type="entry name" value="NAD_binding_7"/>
    <property type="match status" value="1"/>
</dbReference>
<dbReference type="Pfam" id="PF14824">
    <property type="entry name" value="Sirohm_synth_M"/>
    <property type="match status" value="1"/>
</dbReference>
<dbReference type="PANTHER" id="PTHR35330">
    <property type="entry name" value="SIROHEME BIOSYNTHESIS PROTEIN MET8"/>
    <property type="match status" value="1"/>
</dbReference>
<keyword evidence="7 10" id="KW-0472">Membrane</keyword>
<feature type="domain" description="Siroheme synthase central" evidence="11">
    <location>
        <begin position="143"/>
        <end position="164"/>
    </location>
</feature>
<evidence type="ECO:0000313" key="12">
    <source>
        <dbReference type="EMBL" id="SNS95661.1"/>
    </source>
</evidence>
<dbReference type="Pfam" id="PF01925">
    <property type="entry name" value="TauE"/>
    <property type="match status" value="1"/>
</dbReference>
<keyword evidence="3 10" id="KW-0812">Transmembrane</keyword>
<evidence type="ECO:0000256" key="8">
    <source>
        <dbReference type="ARBA" id="ARBA00023244"/>
    </source>
</evidence>
<proteinExistence type="inferred from homology"/>
<evidence type="ECO:0000256" key="9">
    <source>
        <dbReference type="ARBA" id="ARBA00047561"/>
    </source>
</evidence>
<dbReference type="RefSeq" id="WP_089320586.1">
    <property type="nucleotide sequence ID" value="NZ_FZOQ01000018.1"/>
</dbReference>
<evidence type="ECO:0000256" key="5">
    <source>
        <dbReference type="ARBA" id="ARBA00023002"/>
    </source>
</evidence>
<dbReference type="GO" id="GO:0019354">
    <property type="term" value="P:siroheme biosynthetic process"/>
    <property type="evidence" value="ECO:0007669"/>
    <property type="project" value="UniProtKB-UniPathway"/>
</dbReference>
<dbReference type="UniPathway" id="UPA00262">
    <property type="reaction ID" value="UER00222"/>
</dbReference>
<evidence type="ECO:0000256" key="3">
    <source>
        <dbReference type="ARBA" id="ARBA00022692"/>
    </source>
</evidence>
<evidence type="ECO:0000256" key="6">
    <source>
        <dbReference type="ARBA" id="ARBA00023027"/>
    </source>
</evidence>
<keyword evidence="8" id="KW-0627">Porphyrin biosynthesis</keyword>
<feature type="transmembrane region" description="Helical" evidence="10">
    <location>
        <begin position="270"/>
        <end position="293"/>
    </location>
</feature>
<evidence type="ECO:0000256" key="10">
    <source>
        <dbReference type="RuleBase" id="RU363041"/>
    </source>
</evidence>
<dbReference type="AlphaFoldDB" id="A0A239IQ23"/>
<feature type="transmembrane region" description="Helical" evidence="10">
    <location>
        <begin position="433"/>
        <end position="458"/>
    </location>
</feature>
<feature type="transmembrane region" description="Helical" evidence="10">
    <location>
        <begin position="465"/>
        <end position="485"/>
    </location>
</feature>
<evidence type="ECO:0000256" key="7">
    <source>
        <dbReference type="ARBA" id="ARBA00023136"/>
    </source>
</evidence>
<dbReference type="EMBL" id="FZOQ01000018">
    <property type="protein sequence ID" value="SNS95661.1"/>
    <property type="molecule type" value="Genomic_DNA"/>
</dbReference>
<comment type="subcellular location">
    <subcellularLocation>
        <location evidence="10">Cell membrane</location>
        <topology evidence="10">Multi-pass membrane protein</topology>
    </subcellularLocation>
    <subcellularLocation>
        <location evidence="1">Membrane</location>
        <topology evidence="1">Multi-pass membrane protein</topology>
    </subcellularLocation>
</comment>
<evidence type="ECO:0000256" key="2">
    <source>
        <dbReference type="ARBA" id="ARBA00005010"/>
    </source>
</evidence>
<evidence type="ECO:0000256" key="4">
    <source>
        <dbReference type="ARBA" id="ARBA00022989"/>
    </source>
</evidence>
<dbReference type="Gene3D" id="1.10.8.610">
    <property type="entry name" value="SirC, precorrin-2 dehydrogenase, C-terminal helical domain-like"/>
    <property type="match status" value="1"/>
</dbReference>
<reference evidence="13" key="1">
    <citation type="submission" date="2017-06" db="EMBL/GenBank/DDBJ databases">
        <authorList>
            <person name="Varghese N."/>
            <person name="Submissions S."/>
        </authorList>
    </citation>
    <scope>NUCLEOTIDE SEQUENCE [LARGE SCALE GENOMIC DNA]</scope>
    <source>
        <strain evidence="13">NKM1</strain>
    </source>
</reference>
<evidence type="ECO:0000313" key="13">
    <source>
        <dbReference type="Proteomes" id="UP000198432"/>
    </source>
</evidence>
<comment type="similarity">
    <text evidence="10">Belongs to the 4-toluene sulfonate uptake permease (TSUP) (TC 2.A.102) family.</text>
</comment>
<keyword evidence="13" id="KW-1185">Reference proteome</keyword>
<feature type="transmembrane region" description="Helical" evidence="10">
    <location>
        <begin position="399"/>
        <end position="421"/>
    </location>
</feature>
<accession>A0A239IQ23</accession>
<dbReference type="GO" id="GO:0004325">
    <property type="term" value="F:ferrochelatase activity"/>
    <property type="evidence" value="ECO:0007669"/>
    <property type="project" value="InterPro"/>
</dbReference>
<dbReference type="SUPFAM" id="SSF51735">
    <property type="entry name" value="NAD(P)-binding Rossmann-fold domains"/>
    <property type="match status" value="1"/>
</dbReference>
<comment type="pathway">
    <text evidence="2">Porphyrin-containing compound metabolism; siroheme biosynthesis; sirohydrochlorin from precorrin-2: step 1/1.</text>
</comment>
<comment type="catalytic activity">
    <reaction evidence="9">
        <text>precorrin-2 + NAD(+) = sirohydrochlorin + NADH + 2 H(+)</text>
        <dbReference type="Rhea" id="RHEA:15613"/>
        <dbReference type="ChEBI" id="CHEBI:15378"/>
        <dbReference type="ChEBI" id="CHEBI:57540"/>
        <dbReference type="ChEBI" id="CHEBI:57945"/>
        <dbReference type="ChEBI" id="CHEBI:58351"/>
        <dbReference type="ChEBI" id="CHEBI:58827"/>
        <dbReference type="EC" id="1.3.1.76"/>
    </reaction>
</comment>
<dbReference type="GO" id="GO:0043115">
    <property type="term" value="F:precorrin-2 dehydrogenase activity"/>
    <property type="evidence" value="ECO:0007669"/>
    <property type="project" value="UniProtKB-EC"/>
</dbReference>
<dbReference type="Gene3D" id="3.40.50.720">
    <property type="entry name" value="NAD(P)-binding Rossmann-like Domain"/>
    <property type="match status" value="1"/>
</dbReference>
<feature type="transmembrane region" description="Helical" evidence="10">
    <location>
        <begin position="228"/>
        <end position="250"/>
    </location>
</feature>
<keyword evidence="6" id="KW-0520">NAD</keyword>
<name>A0A239IQ23_9BACT</name>
<dbReference type="InterPro" id="IPR036291">
    <property type="entry name" value="NAD(P)-bd_dom_sf"/>
</dbReference>
<protein>
    <recommendedName>
        <fullName evidence="10">Probable membrane transporter protein</fullName>
    </recommendedName>
</protein>
<dbReference type="InterPro" id="IPR006367">
    <property type="entry name" value="Sirohaem_synthase_N"/>
</dbReference>
<dbReference type="PANTHER" id="PTHR35330:SF1">
    <property type="entry name" value="SIROHEME BIOSYNTHESIS PROTEIN MET8"/>
    <property type="match status" value="1"/>
</dbReference>
<sequence>MDKTPDVTESSSAEAVQPKANPLFPVFLKLEELQTLVVGGGAVGLEKLSAILANSPKASVVLVAPEIHVDIWALAAKHPQVELIAREFREEDLAGQDLVLVATDDHVLNVTIRDLAKSRKILTNVADTPQQCDFYLGSIVQKGSLKLAISTNGKSPTVAKRLKQVLNEALPEEMEQVLDKLTQIRAQLKGDFAYKVKRLNEVTELLVEPANAPATTRKKKESKYSLKVVLMLLFAALSLMITGHLLFSYVPFSTIGAVAMDVAAQIDQEILIFILAGFVAQLIDGALGMAYGVSATTFLLSFGVSPVAASASVHASEIFTSGVSGWMHLKFGNVNSKLFKTIVFPGVLGAIVGAFLLYTLEEYLYLIKPVVASYTLFLGILIIRKVLKKHVQKKPVKRLGMLGAIGGFMDAIGGGGWGPIVSSTLIAKGRHPMYTIGSVNLAEFFVSFASSAAFISLIGITHWQIIVGLILGGTISAPLGAMLARRLPVKTMMIIVGIVVIIVSLRLIFMALPF</sequence>
<feature type="transmembrane region" description="Helical" evidence="10">
    <location>
        <begin position="491"/>
        <end position="512"/>
    </location>
</feature>
<dbReference type="SUPFAM" id="SSF75615">
    <property type="entry name" value="Siroheme synthase middle domains-like"/>
    <property type="match status" value="1"/>
</dbReference>
<dbReference type="InterPro" id="IPR002781">
    <property type="entry name" value="TM_pro_TauE-like"/>
</dbReference>
<keyword evidence="10" id="KW-1003">Cell membrane</keyword>
<evidence type="ECO:0000259" key="11">
    <source>
        <dbReference type="Pfam" id="PF14824"/>
    </source>
</evidence>
<gene>
    <name evidence="12" type="ORF">SAMN06296052_11849</name>
</gene>
<dbReference type="OrthoDB" id="45564at2"/>
<organism evidence="12 13">
    <name type="scientific">Pontibacter ummariensis</name>
    <dbReference type="NCBI Taxonomy" id="1610492"/>
    <lineage>
        <taxon>Bacteria</taxon>
        <taxon>Pseudomonadati</taxon>
        <taxon>Bacteroidota</taxon>
        <taxon>Cytophagia</taxon>
        <taxon>Cytophagales</taxon>
        <taxon>Hymenobacteraceae</taxon>
        <taxon>Pontibacter</taxon>
    </lineage>
</organism>
<dbReference type="Proteomes" id="UP000198432">
    <property type="component" value="Unassembled WGS sequence"/>
</dbReference>
<dbReference type="GO" id="GO:0005886">
    <property type="term" value="C:plasma membrane"/>
    <property type="evidence" value="ECO:0007669"/>
    <property type="project" value="UniProtKB-SubCell"/>
</dbReference>
<keyword evidence="5" id="KW-0560">Oxidoreductase</keyword>
<keyword evidence="4 10" id="KW-1133">Transmembrane helix</keyword>
<evidence type="ECO:0000256" key="1">
    <source>
        <dbReference type="ARBA" id="ARBA00004141"/>
    </source>
</evidence>
<dbReference type="InterPro" id="IPR042518">
    <property type="entry name" value="SirC_C"/>
</dbReference>
<dbReference type="InterPro" id="IPR028281">
    <property type="entry name" value="Sirohaem_synthase_central"/>
</dbReference>
<dbReference type="NCBIfam" id="TIGR01470">
    <property type="entry name" value="cysG_Nterm"/>
    <property type="match status" value="1"/>
</dbReference>
<feature type="transmembrane region" description="Helical" evidence="10">
    <location>
        <begin position="366"/>
        <end position="387"/>
    </location>
</feature>
<dbReference type="InterPro" id="IPR028161">
    <property type="entry name" value="Met8-like"/>
</dbReference>
<feature type="transmembrane region" description="Helical" evidence="10">
    <location>
        <begin position="338"/>
        <end position="360"/>
    </location>
</feature>